<organism evidence="3">
    <name type="scientific">uncultured Leadbetterella sp</name>
    <dbReference type="NCBI Taxonomy" id="543029"/>
    <lineage>
        <taxon>Bacteria</taxon>
        <taxon>Pseudomonadati</taxon>
        <taxon>Bacteroidota</taxon>
        <taxon>Cytophagia</taxon>
        <taxon>Cytophagales</taxon>
        <taxon>Leadbetterellaceae</taxon>
        <taxon>Leadbetterella</taxon>
        <taxon>environmental samples</taxon>
    </lineage>
</organism>
<evidence type="ECO:0000259" key="2">
    <source>
        <dbReference type="Pfam" id="PF12708"/>
    </source>
</evidence>
<feature type="region of interest" description="Disordered" evidence="1">
    <location>
        <begin position="1"/>
        <end position="27"/>
    </location>
</feature>
<dbReference type="Pfam" id="PF12708">
    <property type="entry name" value="Pect-lyase_RHGA_epim"/>
    <property type="match status" value="1"/>
</dbReference>
<dbReference type="InterPro" id="IPR024535">
    <property type="entry name" value="RHGA/B-epi-like_pectate_lyase"/>
</dbReference>
<dbReference type="InterPro" id="IPR011050">
    <property type="entry name" value="Pectin_lyase_fold/virulence"/>
</dbReference>
<dbReference type="AlphaFoldDB" id="A0A060C3A5"/>
<accession>A0A060C3A5</accession>
<feature type="non-terminal residue" evidence="3">
    <location>
        <position position="89"/>
    </location>
</feature>
<dbReference type="EMBL" id="KF123853">
    <property type="protein sequence ID" value="AIA91163.1"/>
    <property type="molecule type" value="Genomic_DNA"/>
</dbReference>
<evidence type="ECO:0000256" key="1">
    <source>
        <dbReference type="SAM" id="MobiDB-lite"/>
    </source>
</evidence>
<reference evidence="3" key="1">
    <citation type="journal article" date="2013" name="Environ. Microbiol.">
        <title>Seasonally variable intestinal metagenomes of the red palm weevil (Rhynchophorus ferrugineus).</title>
        <authorList>
            <person name="Jia S."/>
            <person name="Zhang X."/>
            <person name="Zhang G."/>
            <person name="Yin A."/>
            <person name="Zhang S."/>
            <person name="Li F."/>
            <person name="Wang L."/>
            <person name="Zhao D."/>
            <person name="Yun Q."/>
            <person name="Tala"/>
            <person name="Wang J."/>
            <person name="Sun G."/>
            <person name="Baabdullah M."/>
            <person name="Yu X."/>
            <person name="Hu S."/>
            <person name="Al-Mssallem I.S."/>
            <person name="Yu J."/>
        </authorList>
    </citation>
    <scope>NUCLEOTIDE SEQUENCE</scope>
</reference>
<proteinExistence type="predicted"/>
<dbReference type="SUPFAM" id="SSF51126">
    <property type="entry name" value="Pectin lyase-like"/>
    <property type="match status" value="1"/>
</dbReference>
<dbReference type="InterPro" id="IPR012334">
    <property type="entry name" value="Pectin_lyas_fold"/>
</dbReference>
<name>A0A060C3A5_9BACT</name>
<feature type="domain" description="Rhamnogalacturonase A/B/Epimerase-like pectate lyase" evidence="2">
    <location>
        <begin position="14"/>
        <end position="58"/>
    </location>
</feature>
<protein>
    <submittedName>
        <fullName evidence="3">CAZy families GH28 protein</fullName>
    </submittedName>
</protein>
<evidence type="ECO:0000313" key="3">
    <source>
        <dbReference type="EMBL" id="AIA91163.1"/>
    </source>
</evidence>
<sequence>MVPPTRARGNARTSIRDHGARGDGVHDDTDALQRAIAALPEDGGTVEVPAGTYLIDATRRTALRSRMHLKLAPDAVLQAKPNAEPRSYV</sequence>
<feature type="compositionally biased region" description="Basic and acidic residues" evidence="1">
    <location>
        <begin position="14"/>
        <end position="27"/>
    </location>
</feature>
<dbReference type="Gene3D" id="2.160.20.10">
    <property type="entry name" value="Single-stranded right-handed beta-helix, Pectin lyase-like"/>
    <property type="match status" value="1"/>
</dbReference>